<proteinExistence type="predicted"/>
<keyword evidence="2" id="KW-1185">Reference proteome</keyword>
<protein>
    <submittedName>
        <fullName evidence="1">Uncharacterized protein</fullName>
    </submittedName>
</protein>
<sequence length="220" mass="24990">MASKRRNMFQKNKKQETTENVTPVLSWIETCQEVSPPGGFFHHVIHALDTVQLSHLLMILVTKCAVFFRDIISGNLDALLQHGHRDLNTTIGRTCNTLRTCFGASQAEDGVQAPKHTRTKKQETTEIERHFQNLSKQLYCDHPQMASKRRNMFYKNKKQETTEISTVGCLAGMPCSNKAYGEHGVIASEIYLQAVPVPLEDVLFGEEREELKDSIYPRVV</sequence>
<dbReference type="EMBL" id="JBFDAA010000019">
    <property type="protein sequence ID" value="KAL1115652.1"/>
    <property type="molecule type" value="Genomic_DNA"/>
</dbReference>
<dbReference type="Proteomes" id="UP001558652">
    <property type="component" value="Unassembled WGS sequence"/>
</dbReference>
<name>A0ABD0XWK7_9HEMI</name>
<comment type="caution">
    <text evidence="1">The sequence shown here is derived from an EMBL/GenBank/DDBJ whole genome shotgun (WGS) entry which is preliminary data.</text>
</comment>
<organism evidence="1 2">
    <name type="scientific">Ranatra chinensis</name>
    <dbReference type="NCBI Taxonomy" id="642074"/>
    <lineage>
        <taxon>Eukaryota</taxon>
        <taxon>Metazoa</taxon>
        <taxon>Ecdysozoa</taxon>
        <taxon>Arthropoda</taxon>
        <taxon>Hexapoda</taxon>
        <taxon>Insecta</taxon>
        <taxon>Pterygota</taxon>
        <taxon>Neoptera</taxon>
        <taxon>Paraneoptera</taxon>
        <taxon>Hemiptera</taxon>
        <taxon>Heteroptera</taxon>
        <taxon>Panheteroptera</taxon>
        <taxon>Nepomorpha</taxon>
        <taxon>Nepidae</taxon>
        <taxon>Ranatrinae</taxon>
        <taxon>Ranatra</taxon>
    </lineage>
</organism>
<evidence type="ECO:0000313" key="1">
    <source>
        <dbReference type="EMBL" id="KAL1115652.1"/>
    </source>
</evidence>
<evidence type="ECO:0000313" key="2">
    <source>
        <dbReference type="Proteomes" id="UP001558652"/>
    </source>
</evidence>
<accession>A0ABD0XWK7</accession>
<reference evidence="1 2" key="1">
    <citation type="submission" date="2024-07" db="EMBL/GenBank/DDBJ databases">
        <title>Chromosome-level genome assembly of the water stick insect Ranatra chinensis (Heteroptera: Nepidae).</title>
        <authorList>
            <person name="Liu X."/>
        </authorList>
    </citation>
    <scope>NUCLEOTIDE SEQUENCE [LARGE SCALE GENOMIC DNA]</scope>
    <source>
        <strain evidence="1">Cailab_2021Rc</strain>
        <tissue evidence="1">Muscle</tissue>
    </source>
</reference>
<dbReference type="AlphaFoldDB" id="A0ABD0XWK7"/>
<gene>
    <name evidence="1" type="ORF">AAG570_005942</name>
</gene>